<keyword evidence="2" id="KW-0479">Metal-binding</keyword>
<comment type="caution">
    <text evidence="4">The sequence shown here is derived from an EMBL/GenBank/DDBJ whole genome shotgun (WGS) entry which is preliminary data.</text>
</comment>
<dbReference type="GO" id="GO:0004519">
    <property type="term" value="F:endonuclease activity"/>
    <property type="evidence" value="ECO:0007669"/>
    <property type="project" value="UniProtKB-KW"/>
</dbReference>
<comment type="cofactor">
    <cofactor evidence="1">
        <name>a divalent metal cation</name>
        <dbReference type="ChEBI" id="CHEBI:60240"/>
    </cofactor>
</comment>
<sequence length="131" mass="15005">MYLQSSVQSTKKLDELANITHQLRDDCNSSSSSDDYFAEKLISIPKPSKNQESYVNRKGYHSLLLQCVALPDKHSLLLQCVALPDKSFSYIYCGEPGSLHDSRVLRKSPLYRRAEDRNFWGKSFQTVKFPV</sequence>
<feature type="domain" description="DDE Tnp4" evidence="3">
    <location>
        <begin position="42"/>
        <end position="115"/>
    </location>
</feature>
<evidence type="ECO:0000313" key="4">
    <source>
        <dbReference type="EMBL" id="KAK9694460.1"/>
    </source>
</evidence>
<gene>
    <name evidence="4" type="ORF">QE152_g33545</name>
</gene>
<dbReference type="Proteomes" id="UP001458880">
    <property type="component" value="Unassembled WGS sequence"/>
</dbReference>
<name>A0AAW1IWG2_POPJA</name>
<dbReference type="EMBL" id="JASPKY010000512">
    <property type="protein sequence ID" value="KAK9694460.1"/>
    <property type="molecule type" value="Genomic_DNA"/>
</dbReference>
<dbReference type="AlphaFoldDB" id="A0AAW1IWG2"/>
<evidence type="ECO:0000313" key="5">
    <source>
        <dbReference type="Proteomes" id="UP001458880"/>
    </source>
</evidence>
<keyword evidence="4" id="KW-0255">Endonuclease</keyword>
<organism evidence="4 5">
    <name type="scientific">Popillia japonica</name>
    <name type="common">Japanese beetle</name>
    <dbReference type="NCBI Taxonomy" id="7064"/>
    <lineage>
        <taxon>Eukaryota</taxon>
        <taxon>Metazoa</taxon>
        <taxon>Ecdysozoa</taxon>
        <taxon>Arthropoda</taxon>
        <taxon>Hexapoda</taxon>
        <taxon>Insecta</taxon>
        <taxon>Pterygota</taxon>
        <taxon>Neoptera</taxon>
        <taxon>Endopterygota</taxon>
        <taxon>Coleoptera</taxon>
        <taxon>Polyphaga</taxon>
        <taxon>Scarabaeiformia</taxon>
        <taxon>Scarabaeidae</taxon>
        <taxon>Rutelinae</taxon>
        <taxon>Popillia</taxon>
    </lineage>
</organism>
<keyword evidence="5" id="KW-1185">Reference proteome</keyword>
<accession>A0AAW1IWG2</accession>
<reference evidence="4 5" key="1">
    <citation type="journal article" date="2024" name="BMC Genomics">
        <title>De novo assembly and annotation of Popillia japonica's genome with initial clues to its potential as an invasive pest.</title>
        <authorList>
            <person name="Cucini C."/>
            <person name="Boschi S."/>
            <person name="Funari R."/>
            <person name="Cardaioli E."/>
            <person name="Iannotti N."/>
            <person name="Marturano G."/>
            <person name="Paoli F."/>
            <person name="Bruttini M."/>
            <person name="Carapelli A."/>
            <person name="Frati F."/>
            <person name="Nardi F."/>
        </authorList>
    </citation>
    <scope>NUCLEOTIDE SEQUENCE [LARGE SCALE GENOMIC DNA]</scope>
    <source>
        <strain evidence="4">DMR45628</strain>
    </source>
</reference>
<dbReference type="InterPro" id="IPR027806">
    <property type="entry name" value="HARBI1_dom"/>
</dbReference>
<dbReference type="Pfam" id="PF13359">
    <property type="entry name" value="DDE_Tnp_4"/>
    <property type="match status" value="1"/>
</dbReference>
<evidence type="ECO:0000256" key="1">
    <source>
        <dbReference type="ARBA" id="ARBA00001968"/>
    </source>
</evidence>
<keyword evidence="4" id="KW-0378">Hydrolase</keyword>
<evidence type="ECO:0000259" key="3">
    <source>
        <dbReference type="Pfam" id="PF13359"/>
    </source>
</evidence>
<evidence type="ECO:0000256" key="2">
    <source>
        <dbReference type="ARBA" id="ARBA00022723"/>
    </source>
</evidence>
<protein>
    <submittedName>
        <fullName evidence="4">DDE superfamily endonuclease</fullName>
    </submittedName>
</protein>
<keyword evidence="4" id="KW-0540">Nuclease</keyword>
<dbReference type="GO" id="GO:0046872">
    <property type="term" value="F:metal ion binding"/>
    <property type="evidence" value="ECO:0007669"/>
    <property type="project" value="UniProtKB-KW"/>
</dbReference>
<proteinExistence type="predicted"/>